<reference evidence="2 3" key="1">
    <citation type="submission" date="2013-10" db="EMBL/GenBank/DDBJ databases">
        <title>Salinisphaera halophila YIM 95161 Genome Sequencing.</title>
        <authorList>
            <person name="Lai Q."/>
            <person name="Li C."/>
            <person name="Shao Z."/>
        </authorList>
    </citation>
    <scope>NUCLEOTIDE SEQUENCE [LARGE SCALE GENOMIC DNA]</scope>
    <source>
        <strain evidence="2 3">YIM 95161</strain>
    </source>
</reference>
<dbReference type="AlphaFoldDB" id="A0A423PFA8"/>
<name>A0A423PFA8_9GAMM</name>
<organism evidence="2 3">
    <name type="scientific">Salinisphaera orenii YIM 95161</name>
    <dbReference type="NCBI Taxonomy" id="1051139"/>
    <lineage>
        <taxon>Bacteria</taxon>
        <taxon>Pseudomonadati</taxon>
        <taxon>Pseudomonadota</taxon>
        <taxon>Gammaproteobacteria</taxon>
        <taxon>Salinisphaerales</taxon>
        <taxon>Salinisphaeraceae</taxon>
        <taxon>Salinisphaera</taxon>
    </lineage>
</organism>
<dbReference type="EMBL" id="AYKF01000130">
    <property type="protein sequence ID" value="ROO24321.1"/>
    <property type="molecule type" value="Genomic_DNA"/>
</dbReference>
<accession>A0A423PFA8</accession>
<dbReference type="Pfam" id="PF08808">
    <property type="entry name" value="RES"/>
    <property type="match status" value="1"/>
</dbReference>
<dbReference type="InterPro" id="IPR014914">
    <property type="entry name" value="RES_dom"/>
</dbReference>
<comment type="caution">
    <text evidence="2">The sequence shown here is derived from an EMBL/GenBank/DDBJ whole genome shotgun (WGS) entry which is preliminary data.</text>
</comment>
<dbReference type="SMART" id="SM00953">
    <property type="entry name" value="RES"/>
    <property type="match status" value="1"/>
</dbReference>
<protein>
    <recommendedName>
        <fullName evidence="1">RES domain-containing protein</fullName>
    </recommendedName>
</protein>
<gene>
    <name evidence="2" type="ORF">SAHL_15870</name>
</gene>
<dbReference type="OrthoDB" id="9795903at2"/>
<proteinExistence type="predicted"/>
<feature type="domain" description="RES" evidence="1">
    <location>
        <begin position="76"/>
        <end position="203"/>
    </location>
</feature>
<evidence type="ECO:0000313" key="3">
    <source>
        <dbReference type="Proteomes" id="UP000285123"/>
    </source>
</evidence>
<dbReference type="Proteomes" id="UP000285123">
    <property type="component" value="Unassembled WGS sequence"/>
</dbReference>
<evidence type="ECO:0000259" key="1">
    <source>
        <dbReference type="SMART" id="SM00953"/>
    </source>
</evidence>
<dbReference type="RefSeq" id="WP_123592380.1">
    <property type="nucleotide sequence ID" value="NZ_AYKF01000130.1"/>
</dbReference>
<evidence type="ECO:0000313" key="2">
    <source>
        <dbReference type="EMBL" id="ROO24321.1"/>
    </source>
</evidence>
<sequence length="230" mass="24643">MFPLAAVRWRPSYRIVPSRFPPRGLFDRVADPADLNAALAVESLTNDRLRDEAGDLSLVAAEERMAGPGATPVMAAFTHLNPAGSRFSDGSFGVFYAAASQGTAVRETVYHRERFMADSAEPPMTLEMRVYHVNVVGDLRDLRGHCVAAAPVLAADDYRAAQAFGGAERAAGGYGIVYPSVRDAAGERVAVFRPRVLSPAVQGRHFGYVWDGVQITDVVTLGDSGIAPHG</sequence>